<dbReference type="PANTHER" id="PTHR24221">
    <property type="entry name" value="ATP-BINDING CASSETTE SUB-FAMILY B"/>
    <property type="match status" value="1"/>
</dbReference>
<evidence type="ECO:0000259" key="9">
    <source>
        <dbReference type="PROSITE" id="PS50929"/>
    </source>
</evidence>
<organism evidence="10 11">
    <name type="scientific">Marinospirillum insulare</name>
    <dbReference type="NCBI Taxonomy" id="217169"/>
    <lineage>
        <taxon>Bacteria</taxon>
        <taxon>Pseudomonadati</taxon>
        <taxon>Pseudomonadota</taxon>
        <taxon>Gammaproteobacteria</taxon>
        <taxon>Oceanospirillales</taxon>
        <taxon>Oceanospirillaceae</taxon>
        <taxon>Marinospirillum</taxon>
    </lineage>
</organism>
<dbReference type="NCBIfam" id="TIGR02857">
    <property type="entry name" value="CydD"/>
    <property type="match status" value="1"/>
</dbReference>
<sequence>MKAITKPQNARRNRDWLRQLAATESKALLATRLVGLTLTLTLMAQLALMAWLINEVIVNQQPLTQLVTGFFCLLLLLVIRSGLQVVQDLTGQAAANRIRLKVRQQLLEQLALLGPVHLTNESAAGISSQWLEQVDALQNYFARYLPQMTLSVVSPLFILILTFYLDWVAGMFLLISAPLIPVFMALVGMGAERLNQQHFVLLKRVSGQFLDRVRGLTSLQLFGLSQQATQDVAYAADEYRRINMRTLKLAFLSSAVLEFFSSVAIAAVAMYIGFGLLGYLTWGPTAQLTLFSGLLILLMAPEYFQPLRVLAQFYHDRASALGAADSLVDLLETPAQTNSLPLDNNPQPTHPLAIQAKDLTLSYPGRGQVLAPLSFTLNQGELLLLTGRTGSGKSSLLHLIAGFMQPTSGQLLVKGKNPGSEPLIWMHQQAFIINASWAENLRLAAPNASEAAMLRAIDAVGLTPLLAQQKDGLNTLLLERGKSLSGGQAQRLALARALLTPSKLVLLDEPTASLDAISRQQIYATLKQLKEQGCTLIIASHEPELIALADQQIQLASGATHAST</sequence>
<feature type="transmembrane region" description="Helical" evidence="7">
    <location>
        <begin position="65"/>
        <end position="83"/>
    </location>
</feature>
<evidence type="ECO:0000313" key="10">
    <source>
        <dbReference type="EMBL" id="GLR64792.1"/>
    </source>
</evidence>
<evidence type="ECO:0000313" key="11">
    <source>
        <dbReference type="Proteomes" id="UP001156682"/>
    </source>
</evidence>
<comment type="subcellular location">
    <subcellularLocation>
        <location evidence="1">Cell membrane</location>
        <topology evidence="1">Multi-pass membrane protein</topology>
    </subcellularLocation>
</comment>
<keyword evidence="5 7" id="KW-1133">Transmembrane helix</keyword>
<dbReference type="PROSITE" id="PS50929">
    <property type="entry name" value="ABC_TM1F"/>
    <property type="match status" value="1"/>
</dbReference>
<dbReference type="InterPro" id="IPR003593">
    <property type="entry name" value="AAA+_ATPase"/>
</dbReference>
<dbReference type="Gene3D" id="3.40.50.300">
    <property type="entry name" value="P-loop containing nucleotide triphosphate hydrolases"/>
    <property type="match status" value="1"/>
</dbReference>
<feature type="domain" description="ABC transporter" evidence="8">
    <location>
        <begin position="354"/>
        <end position="564"/>
    </location>
</feature>
<dbReference type="PROSITE" id="PS50893">
    <property type="entry name" value="ABC_TRANSPORTER_2"/>
    <property type="match status" value="1"/>
</dbReference>
<protein>
    <submittedName>
        <fullName evidence="10">Thiol reductant ABC exporter subunit CydD</fullName>
    </submittedName>
</protein>
<dbReference type="RefSeq" id="WP_051610481.1">
    <property type="nucleotide sequence ID" value="NZ_BSOR01000038.1"/>
</dbReference>
<dbReference type="PANTHER" id="PTHR24221:SF261">
    <property type="entry name" value="GLUTATHIONE_L-CYSTEINE TRANSPORT SYSTEM ATP-BINDING_PERMEASE PROTEIN CYDD"/>
    <property type="match status" value="1"/>
</dbReference>
<feature type="transmembrane region" description="Helical" evidence="7">
    <location>
        <begin position="279"/>
        <end position="300"/>
    </location>
</feature>
<keyword evidence="4" id="KW-0067">ATP-binding</keyword>
<dbReference type="SMART" id="SM00382">
    <property type="entry name" value="AAA"/>
    <property type="match status" value="1"/>
</dbReference>
<keyword evidence="3" id="KW-0547">Nucleotide-binding</keyword>
<proteinExistence type="predicted"/>
<reference evidence="11" key="1">
    <citation type="journal article" date="2019" name="Int. J. Syst. Evol. Microbiol.">
        <title>The Global Catalogue of Microorganisms (GCM) 10K type strain sequencing project: providing services to taxonomists for standard genome sequencing and annotation.</title>
        <authorList>
            <consortium name="The Broad Institute Genomics Platform"/>
            <consortium name="The Broad Institute Genome Sequencing Center for Infectious Disease"/>
            <person name="Wu L."/>
            <person name="Ma J."/>
        </authorList>
    </citation>
    <scope>NUCLEOTIDE SEQUENCE [LARGE SCALE GENOMIC DNA]</scope>
    <source>
        <strain evidence="11">NBRC 100033</strain>
    </source>
</reference>
<dbReference type="InterPro" id="IPR011527">
    <property type="entry name" value="ABC1_TM_dom"/>
</dbReference>
<comment type="caution">
    <text evidence="10">The sequence shown here is derived from an EMBL/GenBank/DDBJ whole genome shotgun (WGS) entry which is preliminary data.</text>
</comment>
<accession>A0ABQ6A2J7</accession>
<gene>
    <name evidence="10" type="ORF">GCM10007878_22300</name>
</gene>
<dbReference type="InterPro" id="IPR036640">
    <property type="entry name" value="ABC1_TM_sf"/>
</dbReference>
<dbReference type="SUPFAM" id="SSF90123">
    <property type="entry name" value="ABC transporter transmembrane region"/>
    <property type="match status" value="1"/>
</dbReference>
<evidence type="ECO:0000256" key="7">
    <source>
        <dbReference type="SAM" id="Phobius"/>
    </source>
</evidence>
<dbReference type="Proteomes" id="UP001156682">
    <property type="component" value="Unassembled WGS sequence"/>
</dbReference>
<dbReference type="Pfam" id="PF00005">
    <property type="entry name" value="ABC_tran"/>
    <property type="match status" value="1"/>
</dbReference>
<feature type="transmembrane region" description="Helical" evidence="7">
    <location>
        <begin position="148"/>
        <end position="165"/>
    </location>
</feature>
<dbReference type="CDD" id="cd18584">
    <property type="entry name" value="ABC_6TM_AarD_CydD"/>
    <property type="match status" value="1"/>
</dbReference>
<feature type="transmembrane region" description="Helical" evidence="7">
    <location>
        <begin position="171"/>
        <end position="191"/>
    </location>
</feature>
<dbReference type="Pfam" id="PF00664">
    <property type="entry name" value="ABC_membrane"/>
    <property type="match status" value="1"/>
</dbReference>
<dbReference type="InterPro" id="IPR027417">
    <property type="entry name" value="P-loop_NTPase"/>
</dbReference>
<dbReference type="SUPFAM" id="SSF52540">
    <property type="entry name" value="P-loop containing nucleoside triphosphate hydrolases"/>
    <property type="match status" value="1"/>
</dbReference>
<evidence type="ECO:0000259" key="8">
    <source>
        <dbReference type="PROSITE" id="PS50893"/>
    </source>
</evidence>
<evidence type="ECO:0000256" key="5">
    <source>
        <dbReference type="ARBA" id="ARBA00022989"/>
    </source>
</evidence>
<evidence type="ECO:0000256" key="2">
    <source>
        <dbReference type="ARBA" id="ARBA00022692"/>
    </source>
</evidence>
<evidence type="ECO:0000256" key="6">
    <source>
        <dbReference type="ARBA" id="ARBA00023136"/>
    </source>
</evidence>
<feature type="domain" description="ABC transmembrane type-1" evidence="9">
    <location>
        <begin position="33"/>
        <end position="319"/>
    </location>
</feature>
<dbReference type="InterPro" id="IPR017871">
    <property type="entry name" value="ABC_transporter-like_CS"/>
</dbReference>
<evidence type="ECO:0000256" key="4">
    <source>
        <dbReference type="ARBA" id="ARBA00022840"/>
    </source>
</evidence>
<dbReference type="InterPro" id="IPR039421">
    <property type="entry name" value="Type_1_exporter"/>
</dbReference>
<feature type="transmembrane region" description="Helical" evidence="7">
    <location>
        <begin position="33"/>
        <end position="53"/>
    </location>
</feature>
<dbReference type="PROSITE" id="PS00211">
    <property type="entry name" value="ABC_TRANSPORTER_1"/>
    <property type="match status" value="1"/>
</dbReference>
<dbReference type="EMBL" id="BSOR01000038">
    <property type="protein sequence ID" value="GLR64792.1"/>
    <property type="molecule type" value="Genomic_DNA"/>
</dbReference>
<keyword evidence="2 7" id="KW-0812">Transmembrane</keyword>
<dbReference type="InterPro" id="IPR003439">
    <property type="entry name" value="ABC_transporter-like_ATP-bd"/>
</dbReference>
<keyword evidence="11" id="KW-1185">Reference proteome</keyword>
<dbReference type="InterPro" id="IPR014216">
    <property type="entry name" value="ABC_transptr_CydD"/>
</dbReference>
<evidence type="ECO:0000256" key="1">
    <source>
        <dbReference type="ARBA" id="ARBA00004651"/>
    </source>
</evidence>
<name>A0ABQ6A2J7_9GAMM</name>
<evidence type="ECO:0000256" key="3">
    <source>
        <dbReference type="ARBA" id="ARBA00022741"/>
    </source>
</evidence>
<keyword evidence="6 7" id="KW-0472">Membrane</keyword>
<dbReference type="Gene3D" id="1.20.1560.10">
    <property type="entry name" value="ABC transporter type 1, transmembrane domain"/>
    <property type="match status" value="1"/>
</dbReference>
<feature type="transmembrane region" description="Helical" evidence="7">
    <location>
        <begin position="249"/>
        <end position="273"/>
    </location>
</feature>